<comment type="caution">
    <text evidence="1">The sequence shown here is derived from an EMBL/GenBank/DDBJ whole genome shotgun (WGS) entry which is preliminary data.</text>
</comment>
<accession>A0A3N9XI17</accession>
<proteinExistence type="predicted"/>
<organism evidence="1 2">
    <name type="scientific">Micromonospora arida</name>
    <dbReference type="NCBI Taxonomy" id="2203715"/>
    <lineage>
        <taxon>Bacteria</taxon>
        <taxon>Bacillati</taxon>
        <taxon>Actinomycetota</taxon>
        <taxon>Actinomycetes</taxon>
        <taxon>Micromonosporales</taxon>
        <taxon>Micromonosporaceae</taxon>
        <taxon>Micromonospora</taxon>
    </lineage>
</organism>
<reference evidence="1 2" key="1">
    <citation type="submission" date="2018-05" db="EMBL/GenBank/DDBJ databases">
        <title>Micromonospora from Atacama Desert.</title>
        <authorList>
            <person name="Carro L."/>
            <person name="Goodfellow M."/>
            <person name="Klenk H.-P."/>
        </authorList>
    </citation>
    <scope>NUCLEOTIDE SEQUENCE [LARGE SCALE GENOMIC DNA]</scope>
    <source>
        <strain evidence="1 2">LB32</strain>
    </source>
</reference>
<sequence>MAFLRDEAVEAEGVRWGSLSWQHAAVTFDDDRYLDAFVDYSRGHHFVRLDVEVPAETLTEGLAGPDDDVPHGSLWLSADRAEALARSLLSCAAEVREQSRRRETSSNSEQQ</sequence>
<gene>
    <name evidence="1" type="ORF">DLJ58_22465</name>
</gene>
<keyword evidence="2" id="KW-1185">Reference proteome</keyword>
<evidence type="ECO:0000313" key="1">
    <source>
        <dbReference type="EMBL" id="RQX07023.1"/>
    </source>
</evidence>
<name>A0A3N9XI17_9ACTN</name>
<dbReference type="Proteomes" id="UP000266889">
    <property type="component" value="Unassembled WGS sequence"/>
</dbReference>
<dbReference type="AlphaFoldDB" id="A0A3N9XI17"/>
<evidence type="ECO:0000313" key="2">
    <source>
        <dbReference type="Proteomes" id="UP000266889"/>
    </source>
</evidence>
<dbReference type="EMBL" id="QGSY01000228">
    <property type="protein sequence ID" value="RQX07023.1"/>
    <property type="molecule type" value="Genomic_DNA"/>
</dbReference>
<protein>
    <submittedName>
        <fullName evidence="1">Uncharacterized protein</fullName>
    </submittedName>
</protein>